<gene>
    <name evidence="2" type="ORF">G6F50_008999</name>
</gene>
<name>A0A9P6YXL1_9FUNG</name>
<reference evidence="2 3" key="1">
    <citation type="journal article" date="2020" name="Microb. Genom.">
        <title>Genetic diversity of clinical and environmental Mucorales isolates obtained from an investigation of mucormycosis cases among solid organ transplant recipients.</title>
        <authorList>
            <person name="Nguyen M.H."/>
            <person name="Kaul D."/>
            <person name="Muto C."/>
            <person name="Cheng S.J."/>
            <person name="Richter R.A."/>
            <person name="Bruno V.M."/>
            <person name="Liu G."/>
            <person name="Beyhan S."/>
            <person name="Sundermann A.J."/>
            <person name="Mounaud S."/>
            <person name="Pasculle A.W."/>
            <person name="Nierman W.C."/>
            <person name="Driscoll E."/>
            <person name="Cumbie R."/>
            <person name="Clancy C.J."/>
            <person name="Dupont C.L."/>
        </authorList>
    </citation>
    <scope>NUCLEOTIDE SEQUENCE [LARGE SCALE GENOMIC DNA]</scope>
    <source>
        <strain evidence="2 3">GL24</strain>
    </source>
</reference>
<evidence type="ECO:0000313" key="3">
    <source>
        <dbReference type="Proteomes" id="UP000740926"/>
    </source>
</evidence>
<proteinExistence type="predicted"/>
<accession>A0A9P6YXL1</accession>
<feature type="region of interest" description="Disordered" evidence="1">
    <location>
        <begin position="1"/>
        <end position="32"/>
    </location>
</feature>
<organism evidence="2 3">
    <name type="scientific">Rhizopus delemar</name>
    <dbReference type="NCBI Taxonomy" id="936053"/>
    <lineage>
        <taxon>Eukaryota</taxon>
        <taxon>Fungi</taxon>
        <taxon>Fungi incertae sedis</taxon>
        <taxon>Mucoromycota</taxon>
        <taxon>Mucoromycotina</taxon>
        <taxon>Mucoromycetes</taxon>
        <taxon>Mucorales</taxon>
        <taxon>Mucorineae</taxon>
        <taxon>Rhizopodaceae</taxon>
        <taxon>Rhizopus</taxon>
    </lineage>
</organism>
<comment type="caution">
    <text evidence="2">The sequence shown here is derived from an EMBL/GenBank/DDBJ whole genome shotgun (WGS) entry which is preliminary data.</text>
</comment>
<dbReference type="EMBL" id="JAANIU010001682">
    <property type="protein sequence ID" value="KAG1566597.1"/>
    <property type="molecule type" value="Genomic_DNA"/>
</dbReference>
<feature type="compositionally biased region" description="Basic residues" evidence="1">
    <location>
        <begin position="1"/>
        <end position="10"/>
    </location>
</feature>
<protein>
    <submittedName>
        <fullName evidence="2">Uncharacterized protein</fullName>
    </submittedName>
</protein>
<dbReference type="Proteomes" id="UP000740926">
    <property type="component" value="Unassembled WGS sequence"/>
</dbReference>
<keyword evidence="3" id="KW-1185">Reference proteome</keyword>
<dbReference type="AlphaFoldDB" id="A0A9P6YXL1"/>
<evidence type="ECO:0000313" key="2">
    <source>
        <dbReference type="EMBL" id="KAG1566597.1"/>
    </source>
</evidence>
<sequence length="82" mass="9407">MMTLSTKKRGNSALNRTLEATGGTNDMLNKRDRMRHMPSYLDESRHGKCFKGCLGPEEHHCHMEGSPISSASNKIQFHRRYE</sequence>
<evidence type="ECO:0000256" key="1">
    <source>
        <dbReference type="SAM" id="MobiDB-lite"/>
    </source>
</evidence>